<accession>A0A2S7F898</accession>
<sequence>MYSVLVEYGDNFIVNILVGIFLSGLSWNPYYIPGFMITLTTVNILDVNASAQIMIGSCLGIIVPVILSSILLNKEVKKISCYYLLFELLISIFTIPMLGKYTEAVLRIYTNQAQKICTLNFLIGITCVILILIFTFIFMITHKIIWKIRNKNNNIEL</sequence>
<proteinExistence type="predicted"/>
<gene>
    <name evidence="2" type="ORF">AWN73_17385</name>
</gene>
<dbReference type="RefSeq" id="WP_043662634.1">
    <property type="nucleotide sequence ID" value="NZ_JSEG01000004.1"/>
</dbReference>
<feature type="transmembrane region" description="Helical" evidence="1">
    <location>
        <begin position="119"/>
        <end position="141"/>
    </location>
</feature>
<organism evidence="2 3">
    <name type="scientific">Clostridium butyricum</name>
    <dbReference type="NCBI Taxonomy" id="1492"/>
    <lineage>
        <taxon>Bacteria</taxon>
        <taxon>Bacillati</taxon>
        <taxon>Bacillota</taxon>
        <taxon>Clostridia</taxon>
        <taxon>Eubacteriales</taxon>
        <taxon>Clostridiaceae</taxon>
        <taxon>Clostridium</taxon>
    </lineage>
</organism>
<dbReference type="EMBL" id="LRDH01000128">
    <property type="protein sequence ID" value="PPV13095.1"/>
    <property type="molecule type" value="Genomic_DNA"/>
</dbReference>
<evidence type="ECO:0000313" key="2">
    <source>
        <dbReference type="EMBL" id="PPV13095.1"/>
    </source>
</evidence>
<dbReference type="AlphaFoldDB" id="A0A2S7F898"/>
<keyword evidence="1" id="KW-0472">Membrane</keyword>
<reference evidence="2 3" key="1">
    <citation type="submission" date="2016-01" db="EMBL/GenBank/DDBJ databases">
        <title>Characterization of the Clostridium difficile lineages that are prevalent in Hong Kong and China.</title>
        <authorList>
            <person name="Kwok J.S.-L."/>
            <person name="Lam W.-Y."/>
            <person name="Ip M."/>
            <person name="Chan T.-F."/>
            <person name="Hawkey P.M."/>
            <person name="Tsui S.K.-W."/>
        </authorList>
    </citation>
    <scope>NUCLEOTIDE SEQUENCE [LARGE SCALE GENOMIC DNA]</scope>
    <source>
        <strain evidence="2 3">300064</strain>
    </source>
</reference>
<comment type="caution">
    <text evidence="2">The sequence shown here is derived from an EMBL/GenBank/DDBJ whole genome shotgun (WGS) entry which is preliminary data.</text>
</comment>
<evidence type="ECO:0000256" key="1">
    <source>
        <dbReference type="SAM" id="Phobius"/>
    </source>
</evidence>
<evidence type="ECO:0000313" key="3">
    <source>
        <dbReference type="Proteomes" id="UP000238081"/>
    </source>
</evidence>
<feature type="transmembrane region" description="Helical" evidence="1">
    <location>
        <begin position="51"/>
        <end position="72"/>
    </location>
</feature>
<keyword evidence="1" id="KW-1133">Transmembrane helix</keyword>
<feature type="transmembrane region" description="Helical" evidence="1">
    <location>
        <begin position="12"/>
        <end position="31"/>
    </location>
</feature>
<dbReference type="Proteomes" id="UP000238081">
    <property type="component" value="Unassembled WGS sequence"/>
</dbReference>
<evidence type="ECO:0008006" key="4">
    <source>
        <dbReference type="Google" id="ProtNLM"/>
    </source>
</evidence>
<keyword evidence="1" id="KW-0812">Transmembrane</keyword>
<feature type="transmembrane region" description="Helical" evidence="1">
    <location>
        <begin position="79"/>
        <end position="99"/>
    </location>
</feature>
<protein>
    <recommendedName>
        <fullName evidence="4">Permease</fullName>
    </recommendedName>
</protein>
<name>A0A2S7F898_CLOBU</name>